<feature type="transmembrane region" description="Helical" evidence="5">
    <location>
        <begin position="503"/>
        <end position="522"/>
    </location>
</feature>
<feature type="transmembrane region" description="Helical" evidence="5">
    <location>
        <begin position="302"/>
        <end position="321"/>
    </location>
</feature>
<feature type="transmembrane region" description="Helical" evidence="5">
    <location>
        <begin position="327"/>
        <end position="351"/>
    </location>
</feature>
<keyword evidence="3 5" id="KW-1133">Transmembrane helix</keyword>
<dbReference type="STRING" id="3088.A0A383VF92"/>
<reference evidence="6 7" key="1">
    <citation type="submission" date="2016-10" db="EMBL/GenBank/DDBJ databases">
        <authorList>
            <person name="Cai Z."/>
        </authorList>
    </citation>
    <scope>NUCLEOTIDE SEQUENCE [LARGE SCALE GENOMIC DNA]</scope>
</reference>
<gene>
    <name evidence="6" type="ORF">BQ4739_LOCUS3995</name>
</gene>
<feature type="transmembrane region" description="Helical" evidence="5">
    <location>
        <begin position="397"/>
        <end position="416"/>
    </location>
</feature>
<keyword evidence="7" id="KW-1185">Reference proteome</keyword>
<dbReference type="PANTHER" id="PTHR30249:SF0">
    <property type="entry name" value="PLASTIDAL GLYCOLATE_GLYCERATE TRANSLOCATOR 1, CHLOROPLASTIC"/>
    <property type="match status" value="1"/>
</dbReference>
<dbReference type="EMBL" id="FNXT01000318">
    <property type="protein sequence ID" value="SZX63449.1"/>
    <property type="molecule type" value="Genomic_DNA"/>
</dbReference>
<proteinExistence type="predicted"/>
<feature type="transmembrane region" description="Helical" evidence="5">
    <location>
        <begin position="473"/>
        <end position="491"/>
    </location>
</feature>
<evidence type="ECO:0000256" key="5">
    <source>
        <dbReference type="SAM" id="Phobius"/>
    </source>
</evidence>
<feature type="transmembrane region" description="Helical" evidence="5">
    <location>
        <begin position="586"/>
        <end position="606"/>
    </location>
</feature>
<evidence type="ECO:0000313" key="6">
    <source>
        <dbReference type="EMBL" id="SZX63449.1"/>
    </source>
</evidence>
<keyword evidence="2 5" id="KW-0812">Transmembrane</keyword>
<organism evidence="6 7">
    <name type="scientific">Tetradesmus obliquus</name>
    <name type="common">Green alga</name>
    <name type="synonym">Acutodesmus obliquus</name>
    <dbReference type="NCBI Taxonomy" id="3088"/>
    <lineage>
        <taxon>Eukaryota</taxon>
        <taxon>Viridiplantae</taxon>
        <taxon>Chlorophyta</taxon>
        <taxon>core chlorophytes</taxon>
        <taxon>Chlorophyceae</taxon>
        <taxon>CS clade</taxon>
        <taxon>Sphaeropleales</taxon>
        <taxon>Scenedesmaceae</taxon>
        <taxon>Tetradesmus</taxon>
    </lineage>
</organism>
<keyword evidence="4 5" id="KW-0472">Membrane</keyword>
<sequence length="645" mass="65433">MQARVLRSAVSRPLLQVRPVSAARRLIVRRSTGSAGAAGDLPGKDLLNAAAQQAASVQKAASEAVAATAAATKQAALSLANEAAAGVDSLLADVSSSTADLKKQAGSSTKAAGAAMDKMVAAAIAKGQTLKETLAAGKPEVAAQIDAVLGRFVARANELRSQLNSKQMDAGAVLDQTAAALAAFAAEVKEVIVAATAGSSGLSADEIKKQLPAAPAPSSGSAAAPGGIVGAVLPWLQLWSTLASLYYTDKLIKNVFVEFGIKFPSALAGMFGVFALLCVVGDGTASKIMGMYAPALNWIARWLPLFYVPALVTLPMALNGIPGSDLLRIVSILSVGMVATLLFTAQITVVIREAVKTPVKEIAKSKPAAPFLASHYIAWGSILIASLVATVVGGPELGFQAALPLGLAATVGGYLLGEAVPKAYHGVLHPVVVTALAANAGAALHGKLMGWSYIKAQQVYLAKGSGPMGAGDALMGLLGIVIISFGFRIYTQRDTMRRHFPEIFGATILSSVFSLFSTAFAAKALGLSAGLARALVPRSVTVALALPIAQGLEAPLAITAAAVLLQGILGANFGPGLMTKFGIKDTIARGLAAAGTAGGLGTASLTSKEPEALPFCALSYALVGIFSTVIMSVPAVRNIVIGIVG</sequence>
<feature type="transmembrane region" description="Helical" evidence="5">
    <location>
        <begin position="612"/>
        <end position="633"/>
    </location>
</feature>
<dbReference type="PANTHER" id="PTHR30249">
    <property type="entry name" value="PUTATIVE SEROTONIN TRANSPORTER"/>
    <property type="match status" value="1"/>
</dbReference>
<evidence type="ECO:0000256" key="1">
    <source>
        <dbReference type="ARBA" id="ARBA00004141"/>
    </source>
</evidence>
<evidence type="ECO:0008006" key="8">
    <source>
        <dbReference type="Google" id="ProtNLM"/>
    </source>
</evidence>
<name>A0A383VF92_TETOB</name>
<evidence type="ECO:0000313" key="7">
    <source>
        <dbReference type="Proteomes" id="UP000256970"/>
    </source>
</evidence>
<protein>
    <recommendedName>
        <fullName evidence="8">LrgB-like protein</fullName>
    </recommendedName>
</protein>
<dbReference type="InterPro" id="IPR007300">
    <property type="entry name" value="CidB/LrgB"/>
</dbReference>
<dbReference type="AlphaFoldDB" id="A0A383VF92"/>
<feature type="transmembrane region" description="Helical" evidence="5">
    <location>
        <begin position="428"/>
        <end position="453"/>
    </location>
</feature>
<evidence type="ECO:0000256" key="2">
    <source>
        <dbReference type="ARBA" id="ARBA00022692"/>
    </source>
</evidence>
<accession>A0A383VF92</accession>
<dbReference type="Proteomes" id="UP000256970">
    <property type="component" value="Unassembled WGS sequence"/>
</dbReference>
<feature type="transmembrane region" description="Helical" evidence="5">
    <location>
        <begin position="371"/>
        <end position="391"/>
    </location>
</feature>
<feature type="transmembrane region" description="Helical" evidence="5">
    <location>
        <begin position="259"/>
        <end position="281"/>
    </location>
</feature>
<dbReference type="Pfam" id="PF04172">
    <property type="entry name" value="LrgB"/>
    <property type="match status" value="1"/>
</dbReference>
<feature type="transmembrane region" description="Helical" evidence="5">
    <location>
        <begin position="228"/>
        <end position="247"/>
    </location>
</feature>
<evidence type="ECO:0000256" key="4">
    <source>
        <dbReference type="ARBA" id="ARBA00023136"/>
    </source>
</evidence>
<dbReference type="GO" id="GO:0016020">
    <property type="term" value="C:membrane"/>
    <property type="evidence" value="ECO:0007669"/>
    <property type="project" value="UniProtKB-SubCell"/>
</dbReference>
<comment type="subcellular location">
    <subcellularLocation>
        <location evidence="1">Membrane</location>
        <topology evidence="1">Multi-pass membrane protein</topology>
    </subcellularLocation>
</comment>
<evidence type="ECO:0000256" key="3">
    <source>
        <dbReference type="ARBA" id="ARBA00022989"/>
    </source>
</evidence>